<sequence>MTILTSDAHILVFPYPAPGHMMPLLGLAHQLSIRGLTITVLVTPKNLPILRPLLSAHLSITPLVLPFPAHPSLPSGAENVKDLPPAAFPAFMHAMRQLHNPILQWFRAHPSPPVAIISDMFLWWTHLLAGELGIPRLMFSPSGVMAMSIIYSLRRYLPERDDPNDPNGLITLSRIPNSQIYPWWQLMFLYSTSYVEGDPISDFMRDGVLENMASWGLVFNSFSKLERVYLEHVMAEAGHDRVWAVGPLLPAAIDSPSRPTNGPDGNIISWLDICGDRTVVYVCFGSQAMLGNNQMEQIAAGLEKSGAKFLWCIKEAPQGSAEGGDYGVIPSGFEDRTAGRGLVVKEWAPQVTILRHRAVGAFLTHCGWNSVLEGLVAGVPMLAWPMEGEQFLNATLLVDELKVATRICEGAQTVPNSNELARVVAESVGNKLGSENISILVSSLDWSKLSANLPWLVDAGGCVVLDTFILIQFIYFRHRALQDDDINVKSSNHT</sequence>
<comment type="caution">
    <text evidence="1">The sequence shown here is derived from an EMBL/GenBank/DDBJ whole genome shotgun (WGS) entry which is preliminary data.</text>
</comment>
<keyword evidence="2" id="KW-1185">Reference proteome</keyword>
<dbReference type="Proteomes" id="UP001062846">
    <property type="component" value="Chromosome 3"/>
</dbReference>
<gene>
    <name evidence="1" type="ORF">RHMOL_Rhmol03G0046600</name>
</gene>
<dbReference type="EMBL" id="CM046390">
    <property type="protein sequence ID" value="KAI8562592.1"/>
    <property type="molecule type" value="Genomic_DNA"/>
</dbReference>
<evidence type="ECO:0000313" key="2">
    <source>
        <dbReference type="Proteomes" id="UP001062846"/>
    </source>
</evidence>
<name>A0ACC0PC36_RHOML</name>
<evidence type="ECO:0000313" key="1">
    <source>
        <dbReference type="EMBL" id="KAI8562592.1"/>
    </source>
</evidence>
<organism evidence="1 2">
    <name type="scientific">Rhododendron molle</name>
    <name type="common">Chinese azalea</name>
    <name type="synonym">Azalea mollis</name>
    <dbReference type="NCBI Taxonomy" id="49168"/>
    <lineage>
        <taxon>Eukaryota</taxon>
        <taxon>Viridiplantae</taxon>
        <taxon>Streptophyta</taxon>
        <taxon>Embryophyta</taxon>
        <taxon>Tracheophyta</taxon>
        <taxon>Spermatophyta</taxon>
        <taxon>Magnoliopsida</taxon>
        <taxon>eudicotyledons</taxon>
        <taxon>Gunneridae</taxon>
        <taxon>Pentapetalae</taxon>
        <taxon>asterids</taxon>
        <taxon>Ericales</taxon>
        <taxon>Ericaceae</taxon>
        <taxon>Ericoideae</taxon>
        <taxon>Rhodoreae</taxon>
        <taxon>Rhododendron</taxon>
    </lineage>
</organism>
<protein>
    <submittedName>
        <fullName evidence="1">Uncharacterized protein</fullName>
    </submittedName>
</protein>
<reference evidence="1" key="1">
    <citation type="submission" date="2022-02" db="EMBL/GenBank/DDBJ databases">
        <title>Plant Genome Project.</title>
        <authorList>
            <person name="Zhang R.-G."/>
        </authorList>
    </citation>
    <scope>NUCLEOTIDE SEQUENCE</scope>
    <source>
        <strain evidence="1">AT1</strain>
    </source>
</reference>
<proteinExistence type="predicted"/>
<accession>A0ACC0PC36</accession>